<gene>
    <name evidence="11 12" type="primary">dinG</name>
    <name evidence="14" type="ORF">J2S11_001408</name>
</gene>
<dbReference type="InterPro" id="IPR006310">
    <property type="entry name" value="DinG"/>
</dbReference>
<dbReference type="CDD" id="cd06127">
    <property type="entry name" value="DEDDh"/>
    <property type="match status" value="1"/>
</dbReference>
<dbReference type="Pfam" id="PF00929">
    <property type="entry name" value="RNase_T"/>
    <property type="match status" value="1"/>
</dbReference>
<name>A0ABT9VWZ1_9BACI</name>
<evidence type="ECO:0000256" key="7">
    <source>
        <dbReference type="ARBA" id="ARBA00023004"/>
    </source>
</evidence>
<dbReference type="Gene3D" id="3.40.50.300">
    <property type="entry name" value="P-loop containing nucleotide triphosphate hydrolases"/>
    <property type="match status" value="2"/>
</dbReference>
<dbReference type="PANTHER" id="PTHR11472">
    <property type="entry name" value="DNA REPAIR DEAD HELICASE RAD3/XP-D SUBFAMILY MEMBER"/>
    <property type="match status" value="1"/>
</dbReference>
<dbReference type="EMBL" id="JAUSTY010000005">
    <property type="protein sequence ID" value="MDQ0165507.1"/>
    <property type="molecule type" value="Genomic_DNA"/>
</dbReference>
<dbReference type="NCBIfam" id="NF005981">
    <property type="entry name" value="PRK08074.1"/>
    <property type="match status" value="1"/>
</dbReference>
<dbReference type="PROSITE" id="PS51193">
    <property type="entry name" value="HELICASE_ATP_BIND_2"/>
    <property type="match status" value="1"/>
</dbReference>
<evidence type="ECO:0000256" key="8">
    <source>
        <dbReference type="ARBA" id="ARBA00023014"/>
    </source>
</evidence>
<feature type="short sequence motif" description="DEAH box" evidence="11">
    <location>
        <begin position="482"/>
        <end position="485"/>
    </location>
</feature>
<keyword evidence="3 11" id="KW-0547">Nucleotide-binding</keyword>
<keyword evidence="10" id="KW-0413">Isomerase</keyword>
<dbReference type="SMART" id="SM00491">
    <property type="entry name" value="HELICc2"/>
    <property type="match status" value="1"/>
</dbReference>
<keyword evidence="9" id="KW-0238">DNA-binding</keyword>
<comment type="similarity">
    <text evidence="11 12">Belongs to the helicase family. DinG subfamily. Type 2 sub-subfamily.</text>
</comment>
<accession>A0ABT9VWZ1</accession>
<keyword evidence="11 12" id="KW-0269">Exonuclease</keyword>
<evidence type="ECO:0000256" key="12">
    <source>
        <dbReference type="RuleBase" id="RU364106"/>
    </source>
</evidence>
<keyword evidence="2" id="KW-0479">Metal-binding</keyword>
<evidence type="ECO:0000313" key="15">
    <source>
        <dbReference type="Proteomes" id="UP001235840"/>
    </source>
</evidence>
<keyword evidence="15" id="KW-1185">Reference proteome</keyword>
<feature type="domain" description="Helicase ATP-binding" evidence="13">
    <location>
        <begin position="267"/>
        <end position="547"/>
    </location>
</feature>
<dbReference type="SMART" id="SM00479">
    <property type="entry name" value="EXOIII"/>
    <property type="match status" value="1"/>
</dbReference>
<protein>
    <recommendedName>
        <fullName evidence="11 12">3'-5' exonuclease DinG</fullName>
        <ecNumber evidence="11 12">3.1.-.-</ecNumber>
    </recommendedName>
</protein>
<evidence type="ECO:0000256" key="11">
    <source>
        <dbReference type="HAMAP-Rule" id="MF_02206"/>
    </source>
</evidence>
<dbReference type="Proteomes" id="UP001235840">
    <property type="component" value="Unassembled WGS sequence"/>
</dbReference>
<comment type="caution">
    <text evidence="11">Lacks conserved residue(s) required for the propagation of feature annotation.</text>
</comment>
<keyword evidence="7" id="KW-0408">Iron</keyword>
<dbReference type="GO" id="GO:0003678">
    <property type="term" value="F:DNA helicase activity"/>
    <property type="evidence" value="ECO:0007669"/>
    <property type="project" value="UniProtKB-EC"/>
</dbReference>
<proteinExistence type="inferred from homology"/>
<dbReference type="Pfam" id="PF06733">
    <property type="entry name" value="DEAD_2"/>
    <property type="match status" value="1"/>
</dbReference>
<comment type="caution">
    <text evidence="14">The sequence shown here is derived from an EMBL/GenBank/DDBJ whole genome shotgun (WGS) entry which is preliminary data.</text>
</comment>
<evidence type="ECO:0000256" key="9">
    <source>
        <dbReference type="ARBA" id="ARBA00023125"/>
    </source>
</evidence>
<reference evidence="14 15" key="1">
    <citation type="submission" date="2023-07" db="EMBL/GenBank/DDBJ databases">
        <title>Genomic Encyclopedia of Type Strains, Phase IV (KMG-IV): sequencing the most valuable type-strain genomes for metagenomic binning, comparative biology and taxonomic classification.</title>
        <authorList>
            <person name="Goeker M."/>
        </authorList>
    </citation>
    <scope>NUCLEOTIDE SEQUENCE [LARGE SCALE GENOMIC DNA]</scope>
    <source>
        <strain evidence="14 15">DSM 12751</strain>
    </source>
</reference>
<evidence type="ECO:0000256" key="3">
    <source>
        <dbReference type="ARBA" id="ARBA00022741"/>
    </source>
</evidence>
<evidence type="ECO:0000256" key="4">
    <source>
        <dbReference type="ARBA" id="ARBA00022801"/>
    </source>
</evidence>
<dbReference type="PANTHER" id="PTHR11472:SF34">
    <property type="entry name" value="REGULATOR OF TELOMERE ELONGATION HELICASE 1"/>
    <property type="match status" value="1"/>
</dbReference>
<dbReference type="NCBIfam" id="TIGR01407">
    <property type="entry name" value="dinG_rel"/>
    <property type="match status" value="1"/>
</dbReference>
<sequence length="964" mass="110882">MSKYKYVVVDFETTGNRVKDGDQIIQIGLCVIEQGEITETFSSNVRPTVKIPAFIEQLTGISEQDVADAPSIEELLPELMKRLDNACFVAHNVHFDLSFYQGILEEHGYLPFKGPIIDTVELSRIIWPEKEGYKLSQLSSDVGVIHENPHQADSDAMAAAQLFIQLCAELEELPLITIQRMIPLAKTLHSDIDTLMRRAESSKILQQALTNQQDHHIEVYRHLALRKDPENEGATKQYHISEETHKAFKSLLQITEEDLHTIKLQDYIGAVLPDYEVRKGQQLFFEHIIHCFRNGQHGLTEVGTGTGKTLAYLFAAALWSYVSGEKVVISTYTIPLQEQVMLKEWPIIKQVLPFSSRISVIKGKQHYVCLSRLEQAFTNVVEERNYDYDLTKLQLLVWLTRTTTGDVEELNLTTGGREFWKRIQTEGSSCFQRDCPWFKRCFYYKAKRDVQQADVIITNHSLLISDEKFGHILPPYHFAIVDEAHHLEQIAVEHLGIKMPYALLHSLFQRFITIDRQALPYQLHAIFQLLIQGEELESRMNQLVDLLHELKVAVDELFTMLHLYCLEKPANALEGNKRLSRIVHDSEQDPLWEQTLQLAELVQETGLKAISSFHKLNGQLEECEISQSQKQTIQDYRRTGEQLFEQVEWLATHLLEADLKNYVYWFEYETQNNKHLMSFQIRPLSVSAYFKESLFTKKESIVLTSATLQVKESFKFYESQLGLEEEDVSTLKVSSPFHYAEQARLFISEDIASLSEGNEAGFITELAESILQVAQITDGRMLVLFTSHRQLRMTHEKLKQALSDQGIFLFAQGIDSGSRMKLTKNFQSQAKAVLLGTSSFWEGIDIPGEDLSCLVIVKLPFTPPNTPYYEAKAEELKRDKKNPFKDYALPQAVIRFKQGFGRLIRRQTDRGIVILFDRRAITARYGRVFLDSLPAIPAEVLDKEKMLHEIKQWFLVVEENKTKN</sequence>
<dbReference type="SUPFAM" id="SSF52540">
    <property type="entry name" value="P-loop containing nucleoside triphosphate hydrolases"/>
    <property type="match status" value="1"/>
</dbReference>
<dbReference type="InterPro" id="IPR010614">
    <property type="entry name" value="RAD3-like_helicase_DEAD"/>
</dbReference>
<keyword evidence="5 14" id="KW-0347">Helicase</keyword>
<dbReference type="EC" id="3.1.-.-" evidence="11 12"/>
<dbReference type="RefSeq" id="WP_343834572.1">
    <property type="nucleotide sequence ID" value="NZ_BAAADK010000011.1"/>
</dbReference>
<dbReference type="InterPro" id="IPR012337">
    <property type="entry name" value="RNaseH-like_sf"/>
</dbReference>
<dbReference type="InterPro" id="IPR014013">
    <property type="entry name" value="Helic_SF1/SF2_ATP-bd_DinG/Rad3"/>
</dbReference>
<dbReference type="SUPFAM" id="SSF53098">
    <property type="entry name" value="Ribonuclease H-like"/>
    <property type="match status" value="1"/>
</dbReference>
<dbReference type="InterPro" id="IPR006555">
    <property type="entry name" value="ATP-dep_Helicase_C"/>
</dbReference>
<evidence type="ECO:0000256" key="5">
    <source>
        <dbReference type="ARBA" id="ARBA00022806"/>
    </source>
</evidence>
<dbReference type="HAMAP" id="MF_02206">
    <property type="entry name" value="DinG_exonucl"/>
    <property type="match status" value="1"/>
</dbReference>
<dbReference type="GO" id="GO:0016787">
    <property type="term" value="F:hydrolase activity"/>
    <property type="evidence" value="ECO:0007669"/>
    <property type="project" value="UniProtKB-KW"/>
</dbReference>
<dbReference type="InterPro" id="IPR013520">
    <property type="entry name" value="Ribonucl_H"/>
</dbReference>
<evidence type="ECO:0000256" key="10">
    <source>
        <dbReference type="ARBA" id="ARBA00023235"/>
    </source>
</evidence>
<comment type="function">
    <text evidence="11 12">3'-5' exonuclease.</text>
</comment>
<evidence type="ECO:0000256" key="6">
    <source>
        <dbReference type="ARBA" id="ARBA00022840"/>
    </source>
</evidence>
<dbReference type="InterPro" id="IPR027417">
    <property type="entry name" value="P-loop_NTPase"/>
</dbReference>
<dbReference type="InterPro" id="IPR036397">
    <property type="entry name" value="RNaseH_sf"/>
</dbReference>
<organism evidence="14 15">
    <name type="scientific">Caldalkalibacillus horti</name>
    <dbReference type="NCBI Taxonomy" id="77523"/>
    <lineage>
        <taxon>Bacteria</taxon>
        <taxon>Bacillati</taxon>
        <taxon>Bacillota</taxon>
        <taxon>Bacilli</taxon>
        <taxon>Bacillales</taxon>
        <taxon>Bacillaceae</taxon>
        <taxon>Caldalkalibacillus</taxon>
    </lineage>
</organism>
<evidence type="ECO:0000259" key="13">
    <source>
        <dbReference type="PROSITE" id="PS51193"/>
    </source>
</evidence>
<dbReference type="Pfam" id="PF13307">
    <property type="entry name" value="Helicase_C_2"/>
    <property type="match status" value="1"/>
</dbReference>
<keyword evidence="6 11" id="KW-0067">ATP-binding</keyword>
<dbReference type="InterPro" id="IPR045028">
    <property type="entry name" value="DinG/Rad3-like"/>
</dbReference>
<evidence type="ECO:0000256" key="1">
    <source>
        <dbReference type="ARBA" id="ARBA00022722"/>
    </source>
</evidence>
<keyword evidence="4 11" id="KW-0378">Hydrolase</keyword>
<evidence type="ECO:0000313" key="14">
    <source>
        <dbReference type="EMBL" id="MDQ0165507.1"/>
    </source>
</evidence>
<evidence type="ECO:0000256" key="2">
    <source>
        <dbReference type="ARBA" id="ARBA00022723"/>
    </source>
</evidence>
<keyword evidence="1 11" id="KW-0540">Nuclease</keyword>
<dbReference type="Gene3D" id="3.30.420.10">
    <property type="entry name" value="Ribonuclease H-like superfamily/Ribonuclease H"/>
    <property type="match status" value="1"/>
</dbReference>
<keyword evidence="8" id="KW-0411">Iron-sulfur</keyword>